<keyword evidence="1" id="KW-1185">Reference proteome</keyword>
<reference evidence="2" key="1">
    <citation type="submission" date="2016-11" db="UniProtKB">
        <authorList>
            <consortium name="WormBaseParasite"/>
        </authorList>
    </citation>
    <scope>IDENTIFICATION</scope>
</reference>
<dbReference type="WBParaSite" id="MhA1_Contig2287.frz3.gene4">
    <property type="protein sequence ID" value="MhA1_Contig2287.frz3.gene4"/>
    <property type="gene ID" value="MhA1_Contig2287.frz3.gene4"/>
</dbReference>
<name>A0A1I8BGD1_MELHA</name>
<accession>A0A1I8BGD1</accession>
<dbReference type="Proteomes" id="UP000095281">
    <property type="component" value="Unplaced"/>
</dbReference>
<evidence type="ECO:0000313" key="2">
    <source>
        <dbReference type="WBParaSite" id="MhA1_Contig2287.frz3.gene4"/>
    </source>
</evidence>
<organism evidence="1 2">
    <name type="scientific">Meloidogyne hapla</name>
    <name type="common">Root-knot nematode worm</name>
    <dbReference type="NCBI Taxonomy" id="6305"/>
    <lineage>
        <taxon>Eukaryota</taxon>
        <taxon>Metazoa</taxon>
        <taxon>Ecdysozoa</taxon>
        <taxon>Nematoda</taxon>
        <taxon>Chromadorea</taxon>
        <taxon>Rhabditida</taxon>
        <taxon>Tylenchina</taxon>
        <taxon>Tylenchomorpha</taxon>
        <taxon>Tylenchoidea</taxon>
        <taxon>Meloidogynidae</taxon>
        <taxon>Meloidogyninae</taxon>
        <taxon>Meloidogyne</taxon>
    </lineage>
</organism>
<proteinExistence type="predicted"/>
<dbReference type="AlphaFoldDB" id="A0A1I8BGD1"/>
<sequence length="44" mass="5138">MFNVIKAQNVNNNSTQLVLRACCGDHCEEFQRPEEVIKLLKLYK</sequence>
<protein>
    <submittedName>
        <fullName evidence="2">Uncharacterized protein</fullName>
    </submittedName>
</protein>
<evidence type="ECO:0000313" key="1">
    <source>
        <dbReference type="Proteomes" id="UP000095281"/>
    </source>
</evidence>